<dbReference type="AlphaFoldDB" id="A0A2T4C8Q7"/>
<keyword evidence="2" id="KW-1185">Reference proteome</keyword>
<dbReference type="Proteomes" id="UP000240760">
    <property type="component" value="Unassembled WGS sequence"/>
</dbReference>
<evidence type="ECO:0000313" key="2">
    <source>
        <dbReference type="Proteomes" id="UP000240760"/>
    </source>
</evidence>
<proteinExistence type="predicted"/>
<dbReference type="EMBL" id="KZ679130">
    <property type="protein sequence ID" value="PTB77950.1"/>
    <property type="molecule type" value="Genomic_DNA"/>
</dbReference>
<reference evidence="1 2" key="1">
    <citation type="submission" date="2016-07" db="EMBL/GenBank/DDBJ databases">
        <title>Multiple horizontal gene transfer events from other fungi enriched the ability of initially mycotrophic Trichoderma (Ascomycota) to feed on dead plant biomass.</title>
        <authorList>
            <consortium name="DOE Joint Genome Institute"/>
            <person name="Aerts A."/>
            <person name="Atanasova L."/>
            <person name="Chenthamara K."/>
            <person name="Zhang J."/>
            <person name="Grujic M."/>
            <person name="Henrissat B."/>
            <person name="Kuo A."/>
            <person name="Salamov A."/>
            <person name="Lipzen A."/>
            <person name="Labutti K."/>
            <person name="Barry K."/>
            <person name="Miao Y."/>
            <person name="Rahimi M.J."/>
            <person name="Shen Q."/>
            <person name="Grigoriev I.V."/>
            <person name="Kubicek C.P."/>
            <person name="Druzhinina I.S."/>
        </authorList>
    </citation>
    <scope>NUCLEOTIDE SEQUENCE [LARGE SCALE GENOMIC DNA]</scope>
    <source>
        <strain evidence="1 2">ATCC 18648</strain>
    </source>
</reference>
<sequence length="171" mass="18566">MAREPRLDVASLPAVLPATPWNRASSVLELDKLITYMHGIVCGSIAPESCVCIRGAVSSYLSTCPAGTTCPEAQPSTGEGCRGHAMRWRTLQGSNGRCGVLYLVLPLMYTVYPEEISRGAEFRIALDKATSAPAVMAEDEDEEKEIMKQYATDSMCINPDTVICDRNEGMD</sequence>
<name>A0A2T4C8Q7_TRILO</name>
<accession>A0A2T4C8Q7</accession>
<gene>
    <name evidence="1" type="ORF">M440DRAFT_1391153</name>
</gene>
<evidence type="ECO:0000313" key="1">
    <source>
        <dbReference type="EMBL" id="PTB77950.1"/>
    </source>
</evidence>
<organism evidence="1 2">
    <name type="scientific">Trichoderma longibrachiatum ATCC 18648</name>
    <dbReference type="NCBI Taxonomy" id="983965"/>
    <lineage>
        <taxon>Eukaryota</taxon>
        <taxon>Fungi</taxon>
        <taxon>Dikarya</taxon>
        <taxon>Ascomycota</taxon>
        <taxon>Pezizomycotina</taxon>
        <taxon>Sordariomycetes</taxon>
        <taxon>Hypocreomycetidae</taxon>
        <taxon>Hypocreales</taxon>
        <taxon>Hypocreaceae</taxon>
        <taxon>Trichoderma</taxon>
    </lineage>
</organism>
<protein>
    <submittedName>
        <fullName evidence="1">Uncharacterized protein</fullName>
    </submittedName>
</protein>